<evidence type="ECO:0000313" key="3">
    <source>
        <dbReference type="Proteomes" id="UP000299102"/>
    </source>
</evidence>
<proteinExistence type="predicted"/>
<dbReference type="PANTHER" id="PTHR47331:SF6">
    <property type="entry name" value="DOUBLECORTIN DOMAIN-CONTAINING PROTEIN"/>
    <property type="match status" value="1"/>
</dbReference>
<protein>
    <recommendedName>
        <fullName evidence="4">DUF5641 domain-containing protein</fullName>
    </recommendedName>
</protein>
<dbReference type="PANTHER" id="PTHR47331">
    <property type="entry name" value="PHD-TYPE DOMAIN-CONTAINING PROTEIN"/>
    <property type="match status" value="1"/>
</dbReference>
<evidence type="ECO:0000313" key="2">
    <source>
        <dbReference type="EMBL" id="GBP00427.1"/>
    </source>
</evidence>
<gene>
    <name evidence="2" type="ORF">EVAR_90940_1</name>
</gene>
<sequence>MKPTEPLTGEHPSARLAHHQTVHLHGPGLLRPVLGHRGPQHTIRGPIHVFDHASRSSRARGVPLHGRSDTHSQALRSAPRCPTEIWSDRGTNFVGADNELRRERYGRSKKASEHLVRWRYIPPGAPFMGEPGSAWSSRRPLTHVSVSAEDPEALTNHFLLGGAARVPTPGAFVEADLNSRQQWRRAQRLADHFWQRWLRVPAAASTTPFITAERDAAGGRRHGADRRREPAAEHVAGGRSAAALSREGWRGTSGGAADGCRALEEASKEDRRPPEMKCKNCTAGECCGRQCIVIRCKINH</sequence>
<dbReference type="STRING" id="151549.A0A4C1SGD4"/>
<feature type="region of interest" description="Disordered" evidence="1">
    <location>
        <begin position="212"/>
        <end position="256"/>
    </location>
</feature>
<evidence type="ECO:0008006" key="4">
    <source>
        <dbReference type="Google" id="ProtNLM"/>
    </source>
</evidence>
<evidence type="ECO:0000256" key="1">
    <source>
        <dbReference type="SAM" id="MobiDB-lite"/>
    </source>
</evidence>
<name>A0A4C1SGD4_EUMVA</name>
<reference evidence="2 3" key="1">
    <citation type="journal article" date="2019" name="Commun. Biol.">
        <title>The bagworm genome reveals a unique fibroin gene that provides high tensile strength.</title>
        <authorList>
            <person name="Kono N."/>
            <person name="Nakamura H."/>
            <person name="Ohtoshi R."/>
            <person name="Tomita M."/>
            <person name="Numata K."/>
            <person name="Arakawa K."/>
        </authorList>
    </citation>
    <scope>NUCLEOTIDE SEQUENCE [LARGE SCALE GENOMIC DNA]</scope>
</reference>
<organism evidence="2 3">
    <name type="scientific">Eumeta variegata</name>
    <name type="common">Bagworm moth</name>
    <name type="synonym">Eumeta japonica</name>
    <dbReference type="NCBI Taxonomy" id="151549"/>
    <lineage>
        <taxon>Eukaryota</taxon>
        <taxon>Metazoa</taxon>
        <taxon>Ecdysozoa</taxon>
        <taxon>Arthropoda</taxon>
        <taxon>Hexapoda</taxon>
        <taxon>Insecta</taxon>
        <taxon>Pterygota</taxon>
        <taxon>Neoptera</taxon>
        <taxon>Endopterygota</taxon>
        <taxon>Lepidoptera</taxon>
        <taxon>Glossata</taxon>
        <taxon>Ditrysia</taxon>
        <taxon>Tineoidea</taxon>
        <taxon>Psychidae</taxon>
        <taxon>Oiketicinae</taxon>
        <taxon>Eumeta</taxon>
    </lineage>
</organism>
<dbReference type="Proteomes" id="UP000299102">
    <property type="component" value="Unassembled WGS sequence"/>
</dbReference>
<dbReference type="AlphaFoldDB" id="A0A4C1SGD4"/>
<comment type="caution">
    <text evidence="2">The sequence shown here is derived from an EMBL/GenBank/DDBJ whole genome shotgun (WGS) entry which is preliminary data.</text>
</comment>
<keyword evidence="3" id="KW-1185">Reference proteome</keyword>
<accession>A0A4C1SGD4</accession>
<dbReference type="EMBL" id="BGZK01003358">
    <property type="protein sequence ID" value="GBP00427.1"/>
    <property type="molecule type" value="Genomic_DNA"/>
</dbReference>
<dbReference type="OrthoDB" id="10049357at2759"/>
<feature type="region of interest" description="Disordered" evidence="1">
    <location>
        <begin position="59"/>
        <end position="79"/>
    </location>
</feature>